<keyword evidence="2 5" id="KW-0812">Transmembrane</keyword>
<dbReference type="InterPro" id="IPR007568">
    <property type="entry name" value="RTA1"/>
</dbReference>
<dbReference type="AlphaFoldDB" id="A0A175VY72"/>
<organism evidence="6 7">
    <name type="scientific">Madurella mycetomatis</name>
    <dbReference type="NCBI Taxonomy" id="100816"/>
    <lineage>
        <taxon>Eukaryota</taxon>
        <taxon>Fungi</taxon>
        <taxon>Dikarya</taxon>
        <taxon>Ascomycota</taxon>
        <taxon>Pezizomycotina</taxon>
        <taxon>Sordariomycetes</taxon>
        <taxon>Sordariomycetidae</taxon>
        <taxon>Sordariales</taxon>
        <taxon>Sordariales incertae sedis</taxon>
        <taxon>Madurella</taxon>
    </lineage>
</organism>
<feature type="transmembrane region" description="Helical" evidence="5">
    <location>
        <begin position="120"/>
        <end position="143"/>
    </location>
</feature>
<dbReference type="EMBL" id="LCTW02000228">
    <property type="protein sequence ID" value="KXX76129.1"/>
    <property type="molecule type" value="Genomic_DNA"/>
</dbReference>
<dbReference type="PANTHER" id="PTHR31465">
    <property type="entry name" value="PROTEIN RTA1-RELATED"/>
    <property type="match status" value="1"/>
</dbReference>
<dbReference type="GO" id="GO:0016020">
    <property type="term" value="C:membrane"/>
    <property type="evidence" value="ECO:0007669"/>
    <property type="project" value="UniProtKB-SubCell"/>
</dbReference>
<feature type="transmembrane region" description="Helical" evidence="5">
    <location>
        <begin position="163"/>
        <end position="182"/>
    </location>
</feature>
<dbReference type="OrthoDB" id="3358017at2759"/>
<keyword evidence="4 5" id="KW-0472">Membrane</keyword>
<evidence type="ECO:0000313" key="6">
    <source>
        <dbReference type="EMBL" id="KXX76129.1"/>
    </source>
</evidence>
<sequence length="342" mass="38068">MSDGRLEIVPGSIWFYAPNQGAPVFFTVVFAASGIFHLWQCIHYKSFWVTFYLPFCCALFTAGFALREYGAFHFGHVNIYIASTLLIYMSPPILELANYHILGRTLYYLPYFSLIHPGRVLTTLGTLSAVVEILNALGVAYLANPALASSRRELGHDLMRASLALQLAVIALFFSLAGIFHLRSIRAGIAAPRARAVLITLYASMALILARTIYRGVEHFGAADLVAVPALTAGDLEALSPVVRYEWFFYVFEAMPMLVNSVMWNVRHPRKYLPESYKVYLAQDGSTELTGPGWGDKRNLIMTLVDPFGLVAMFEPGKKGERFWEANGYHHLLGAKEQDGGV</sequence>
<dbReference type="STRING" id="100816.A0A175VY72"/>
<evidence type="ECO:0000256" key="2">
    <source>
        <dbReference type="ARBA" id="ARBA00022692"/>
    </source>
</evidence>
<dbReference type="VEuPathDB" id="FungiDB:MMYC01_206311"/>
<feature type="transmembrane region" description="Helical" evidence="5">
    <location>
        <begin position="20"/>
        <end position="39"/>
    </location>
</feature>
<name>A0A175VY72_9PEZI</name>
<accession>A0A175VY72</accession>
<dbReference type="Pfam" id="PF04479">
    <property type="entry name" value="RTA1"/>
    <property type="match status" value="1"/>
</dbReference>
<evidence type="ECO:0000256" key="5">
    <source>
        <dbReference type="SAM" id="Phobius"/>
    </source>
</evidence>
<comment type="subcellular location">
    <subcellularLocation>
        <location evidence="1">Membrane</location>
        <topology evidence="1">Multi-pass membrane protein</topology>
    </subcellularLocation>
</comment>
<proteinExistence type="predicted"/>
<protein>
    <submittedName>
        <fullName evidence="6">Protein RTA1</fullName>
    </submittedName>
</protein>
<keyword evidence="7" id="KW-1185">Reference proteome</keyword>
<evidence type="ECO:0000313" key="7">
    <source>
        <dbReference type="Proteomes" id="UP000078237"/>
    </source>
</evidence>
<feature type="transmembrane region" description="Helical" evidence="5">
    <location>
        <begin position="194"/>
        <end position="214"/>
    </location>
</feature>
<evidence type="ECO:0000256" key="3">
    <source>
        <dbReference type="ARBA" id="ARBA00022989"/>
    </source>
</evidence>
<evidence type="ECO:0000256" key="1">
    <source>
        <dbReference type="ARBA" id="ARBA00004141"/>
    </source>
</evidence>
<comment type="caution">
    <text evidence="6">The sequence shown here is derived from an EMBL/GenBank/DDBJ whole genome shotgun (WGS) entry which is preliminary data.</text>
</comment>
<reference evidence="6 7" key="1">
    <citation type="journal article" date="2016" name="Genome Announc.">
        <title>Genome Sequence of Madurella mycetomatis mm55, Isolated from a Human Mycetoma Case in Sudan.</title>
        <authorList>
            <person name="Smit S."/>
            <person name="Derks M.F."/>
            <person name="Bervoets S."/>
            <person name="Fahal A."/>
            <person name="van Leeuwen W."/>
            <person name="van Belkum A."/>
            <person name="van de Sande W.W."/>
        </authorList>
    </citation>
    <scope>NUCLEOTIDE SEQUENCE [LARGE SCALE GENOMIC DNA]</scope>
    <source>
        <strain evidence="7">mm55</strain>
    </source>
</reference>
<feature type="transmembrane region" description="Helical" evidence="5">
    <location>
        <begin position="78"/>
        <end position="99"/>
    </location>
</feature>
<keyword evidence="3 5" id="KW-1133">Transmembrane helix</keyword>
<feature type="transmembrane region" description="Helical" evidence="5">
    <location>
        <begin position="46"/>
        <end position="66"/>
    </location>
</feature>
<dbReference type="PANTHER" id="PTHR31465:SF34">
    <property type="entry name" value="DOMAIN PROTEIN, PUTATIVE (AFU_ORTHOLOGUE AFUA_3G00480)-RELATED"/>
    <property type="match status" value="1"/>
</dbReference>
<evidence type="ECO:0000256" key="4">
    <source>
        <dbReference type="ARBA" id="ARBA00023136"/>
    </source>
</evidence>
<dbReference type="Proteomes" id="UP000078237">
    <property type="component" value="Unassembled WGS sequence"/>
</dbReference>
<gene>
    <name evidence="6" type="ORF">MMYC01_206311</name>
</gene>